<proteinExistence type="predicted"/>
<dbReference type="RefSeq" id="WP_104516291.1">
    <property type="nucleotide sequence ID" value="NZ_MQVW01000012.1"/>
</dbReference>
<protein>
    <recommendedName>
        <fullName evidence="3">STAS/SEC14 domain-containing protein</fullName>
    </recommendedName>
</protein>
<dbReference type="AlphaFoldDB" id="A0A2S6IGP8"/>
<dbReference type="Proteomes" id="UP000239002">
    <property type="component" value="Unassembled WGS sequence"/>
</dbReference>
<sequence length="123" mass="14140">MNILELGFGKFELHKDIIIGIINEGIHFNMALNSILNDEIIAHYGTEQKLGYISMRENSYSIDPMVHLYNTKHQNLRSISIVESNSQIISSVDLESKFFKPGKLQSFFNKEHAINWTNSQLLN</sequence>
<comment type="caution">
    <text evidence="1">The sequence shown here is derived from an EMBL/GenBank/DDBJ whole genome shotgun (WGS) entry which is preliminary data.</text>
</comment>
<keyword evidence="2" id="KW-1185">Reference proteome</keyword>
<evidence type="ECO:0000313" key="2">
    <source>
        <dbReference type="Proteomes" id="UP000239002"/>
    </source>
</evidence>
<reference evidence="1 2" key="1">
    <citation type="submission" date="2018-02" db="EMBL/GenBank/DDBJ databases">
        <title>Genomic Encyclopedia of Archaeal and Bacterial Type Strains, Phase II (KMG-II): from individual species to whole genera.</title>
        <authorList>
            <person name="Goeker M."/>
        </authorList>
    </citation>
    <scope>NUCLEOTIDE SEQUENCE [LARGE SCALE GENOMIC DNA]</scope>
    <source>
        <strain evidence="1 2">DSM 16809</strain>
    </source>
</reference>
<dbReference type="EMBL" id="PTJE01000007">
    <property type="protein sequence ID" value="PPK93330.1"/>
    <property type="molecule type" value="Genomic_DNA"/>
</dbReference>
<name>A0A2S6IGP8_9FLAO</name>
<organism evidence="1 2">
    <name type="scientific">Nonlabens xylanidelens</name>
    <dbReference type="NCBI Taxonomy" id="191564"/>
    <lineage>
        <taxon>Bacteria</taxon>
        <taxon>Pseudomonadati</taxon>
        <taxon>Bacteroidota</taxon>
        <taxon>Flavobacteriia</taxon>
        <taxon>Flavobacteriales</taxon>
        <taxon>Flavobacteriaceae</taxon>
        <taxon>Nonlabens</taxon>
    </lineage>
</organism>
<gene>
    <name evidence="1" type="ORF">LY01_02615</name>
</gene>
<dbReference type="OrthoDB" id="1144359at2"/>
<accession>A0A2S6IGP8</accession>
<evidence type="ECO:0000313" key="1">
    <source>
        <dbReference type="EMBL" id="PPK93330.1"/>
    </source>
</evidence>
<evidence type="ECO:0008006" key="3">
    <source>
        <dbReference type="Google" id="ProtNLM"/>
    </source>
</evidence>